<feature type="active site" evidence="5">
    <location>
        <position position="125"/>
    </location>
</feature>
<evidence type="ECO:0000256" key="1">
    <source>
        <dbReference type="ARBA" id="ARBA00007447"/>
    </source>
</evidence>
<dbReference type="GeneID" id="63691739"/>
<keyword evidence="3" id="KW-0064">Aspartyl protease</keyword>
<dbReference type="PROSITE" id="PS51767">
    <property type="entry name" value="PEPTIDASE_A1"/>
    <property type="match status" value="1"/>
</dbReference>
<dbReference type="CDD" id="cd05471">
    <property type="entry name" value="pepsin_like"/>
    <property type="match status" value="1"/>
</dbReference>
<dbReference type="Pfam" id="PF00026">
    <property type="entry name" value="Asp"/>
    <property type="match status" value="1"/>
</dbReference>
<evidence type="ECO:0000256" key="5">
    <source>
        <dbReference type="PIRSR" id="PIRSR601461-1"/>
    </source>
</evidence>
<keyword evidence="4" id="KW-0378">Hydrolase</keyword>
<dbReference type="SUPFAM" id="SSF50630">
    <property type="entry name" value="Acid proteases"/>
    <property type="match status" value="1"/>
</dbReference>
<dbReference type="RefSeq" id="XP_040624876.1">
    <property type="nucleotide sequence ID" value="XM_040776677.1"/>
</dbReference>
<feature type="signal peptide" evidence="6">
    <location>
        <begin position="1"/>
        <end position="20"/>
    </location>
</feature>
<dbReference type="Proteomes" id="UP000030653">
    <property type="component" value="Unassembled WGS sequence"/>
</dbReference>
<keyword evidence="9" id="KW-1185">Reference proteome</keyword>
<dbReference type="AlphaFoldDB" id="M5FQW0"/>
<evidence type="ECO:0000259" key="7">
    <source>
        <dbReference type="PROSITE" id="PS51767"/>
    </source>
</evidence>
<sequence>MLTSSPLLVAAFACLAAVSATPIDITRDEGLSIPLSKRSNLRSETGVVNLDVLKNQLARVQNKYARTLKQYEANLGRPHTLAPGFFDSLKKRSTASDGMTDDGDMEWYGNVVVGTPAQTYTVDFDTGSSDFFLPDSSCGDCGSHDTYNPSSSSTSKPLGKTFTLTYGDGSETSGTQYTDTVSIGSLTVKDQTLGSATSYSSEFEESVQDGLMGLAWPQLSVYPATPFVFNLNNQGALSSGSFSFKLAESGSSLFIGGADSSLYTGSFSYTPVTEQGYWEVTTNSLKIGGTTVASNQNSIVDSGTTLIYVDSSSAQSLYSHISGAKEDDSLGDGVYTFPCNNVPNNIEVVLAGKTVTISPDVFNFGQVSAGSSMCVGGIAAGNFGFWILGDVFMRNVYTQFDMTNSRVGIATLA</sequence>
<feature type="domain" description="Peptidase A1" evidence="7">
    <location>
        <begin position="107"/>
        <end position="410"/>
    </location>
</feature>
<dbReference type="STRING" id="1858805.M5FQW0"/>
<dbReference type="GO" id="GO:0004190">
    <property type="term" value="F:aspartic-type endopeptidase activity"/>
    <property type="evidence" value="ECO:0007669"/>
    <property type="project" value="UniProtKB-KW"/>
</dbReference>
<feature type="active site" evidence="5">
    <location>
        <position position="301"/>
    </location>
</feature>
<comment type="similarity">
    <text evidence="1">Belongs to the peptidase A1 family.</text>
</comment>
<organism evidence="8 9">
    <name type="scientific">Dacryopinax primogenitus (strain DJM 731)</name>
    <name type="common">Brown rot fungus</name>
    <dbReference type="NCBI Taxonomy" id="1858805"/>
    <lineage>
        <taxon>Eukaryota</taxon>
        <taxon>Fungi</taxon>
        <taxon>Dikarya</taxon>
        <taxon>Basidiomycota</taxon>
        <taxon>Agaricomycotina</taxon>
        <taxon>Dacrymycetes</taxon>
        <taxon>Dacrymycetales</taxon>
        <taxon>Dacrymycetaceae</taxon>
        <taxon>Dacryopinax</taxon>
    </lineage>
</organism>
<dbReference type="HOGENOM" id="CLU_013253_1_4_1"/>
<dbReference type="InterPro" id="IPR033121">
    <property type="entry name" value="PEPTIDASE_A1"/>
</dbReference>
<accession>M5FQW0</accession>
<dbReference type="InterPro" id="IPR034164">
    <property type="entry name" value="Pepsin-like_dom"/>
</dbReference>
<feature type="chain" id="PRO_5004067161" evidence="6">
    <location>
        <begin position="21"/>
        <end position="413"/>
    </location>
</feature>
<name>M5FQW0_DACPD</name>
<evidence type="ECO:0000313" key="9">
    <source>
        <dbReference type="Proteomes" id="UP000030653"/>
    </source>
</evidence>
<evidence type="ECO:0000256" key="4">
    <source>
        <dbReference type="ARBA" id="ARBA00022801"/>
    </source>
</evidence>
<dbReference type="OMA" id="YSGEIYW"/>
<dbReference type="PANTHER" id="PTHR47966">
    <property type="entry name" value="BETA-SITE APP-CLEAVING ENZYME, ISOFORM A-RELATED"/>
    <property type="match status" value="1"/>
</dbReference>
<dbReference type="OrthoDB" id="15189at2759"/>
<gene>
    <name evidence="8" type="ORF">DACRYDRAFT_84365</name>
</gene>
<keyword evidence="6" id="KW-0732">Signal</keyword>
<dbReference type="PRINTS" id="PR00792">
    <property type="entry name" value="PEPSIN"/>
</dbReference>
<protein>
    <submittedName>
        <fullName evidence="8">Acid protease</fullName>
    </submittedName>
</protein>
<dbReference type="InterPro" id="IPR001461">
    <property type="entry name" value="Aspartic_peptidase_A1"/>
</dbReference>
<evidence type="ECO:0000256" key="2">
    <source>
        <dbReference type="ARBA" id="ARBA00022670"/>
    </source>
</evidence>
<evidence type="ECO:0000313" key="8">
    <source>
        <dbReference type="EMBL" id="EJT97978.1"/>
    </source>
</evidence>
<dbReference type="PANTHER" id="PTHR47966:SF51">
    <property type="entry name" value="BETA-SITE APP-CLEAVING ENZYME, ISOFORM A-RELATED"/>
    <property type="match status" value="1"/>
</dbReference>
<evidence type="ECO:0000256" key="3">
    <source>
        <dbReference type="ARBA" id="ARBA00022750"/>
    </source>
</evidence>
<proteinExistence type="inferred from homology"/>
<dbReference type="GO" id="GO:0006508">
    <property type="term" value="P:proteolysis"/>
    <property type="evidence" value="ECO:0007669"/>
    <property type="project" value="UniProtKB-KW"/>
</dbReference>
<dbReference type="FunFam" id="2.40.70.10:FF:000115">
    <property type="entry name" value="Lysosomal aspartic protease"/>
    <property type="match status" value="1"/>
</dbReference>
<reference evidence="8 9" key="1">
    <citation type="journal article" date="2012" name="Science">
        <title>The Paleozoic origin of enzymatic lignin decomposition reconstructed from 31 fungal genomes.</title>
        <authorList>
            <person name="Floudas D."/>
            <person name="Binder M."/>
            <person name="Riley R."/>
            <person name="Barry K."/>
            <person name="Blanchette R.A."/>
            <person name="Henrissat B."/>
            <person name="Martinez A.T."/>
            <person name="Otillar R."/>
            <person name="Spatafora J.W."/>
            <person name="Yadav J.S."/>
            <person name="Aerts A."/>
            <person name="Benoit I."/>
            <person name="Boyd A."/>
            <person name="Carlson A."/>
            <person name="Copeland A."/>
            <person name="Coutinho P.M."/>
            <person name="de Vries R.P."/>
            <person name="Ferreira P."/>
            <person name="Findley K."/>
            <person name="Foster B."/>
            <person name="Gaskell J."/>
            <person name="Glotzer D."/>
            <person name="Gorecki P."/>
            <person name="Heitman J."/>
            <person name="Hesse C."/>
            <person name="Hori C."/>
            <person name="Igarashi K."/>
            <person name="Jurgens J.A."/>
            <person name="Kallen N."/>
            <person name="Kersten P."/>
            <person name="Kohler A."/>
            <person name="Kuees U."/>
            <person name="Kumar T.K.A."/>
            <person name="Kuo A."/>
            <person name="LaButti K."/>
            <person name="Larrondo L.F."/>
            <person name="Lindquist E."/>
            <person name="Ling A."/>
            <person name="Lombard V."/>
            <person name="Lucas S."/>
            <person name="Lundell T."/>
            <person name="Martin R."/>
            <person name="McLaughlin D.J."/>
            <person name="Morgenstern I."/>
            <person name="Morin E."/>
            <person name="Murat C."/>
            <person name="Nagy L.G."/>
            <person name="Nolan M."/>
            <person name="Ohm R.A."/>
            <person name="Patyshakuliyeva A."/>
            <person name="Rokas A."/>
            <person name="Ruiz-Duenas F.J."/>
            <person name="Sabat G."/>
            <person name="Salamov A."/>
            <person name="Samejima M."/>
            <person name="Schmutz J."/>
            <person name="Slot J.C."/>
            <person name="St John F."/>
            <person name="Stenlid J."/>
            <person name="Sun H."/>
            <person name="Sun S."/>
            <person name="Syed K."/>
            <person name="Tsang A."/>
            <person name="Wiebenga A."/>
            <person name="Young D."/>
            <person name="Pisabarro A."/>
            <person name="Eastwood D.C."/>
            <person name="Martin F."/>
            <person name="Cullen D."/>
            <person name="Grigoriev I.V."/>
            <person name="Hibbett D.S."/>
        </authorList>
    </citation>
    <scope>NUCLEOTIDE SEQUENCE [LARGE SCALE GENOMIC DNA]</scope>
    <source>
        <strain evidence="8 9">DJM-731 SS1</strain>
    </source>
</reference>
<keyword evidence="2 8" id="KW-0645">Protease</keyword>
<dbReference type="InterPro" id="IPR021109">
    <property type="entry name" value="Peptidase_aspartic_dom_sf"/>
</dbReference>
<dbReference type="EMBL" id="JH795875">
    <property type="protein sequence ID" value="EJT97978.1"/>
    <property type="molecule type" value="Genomic_DNA"/>
</dbReference>
<dbReference type="Gene3D" id="2.40.70.10">
    <property type="entry name" value="Acid Proteases"/>
    <property type="match status" value="2"/>
</dbReference>
<evidence type="ECO:0000256" key="6">
    <source>
        <dbReference type="SAM" id="SignalP"/>
    </source>
</evidence>